<dbReference type="InterPro" id="IPR013320">
    <property type="entry name" value="ConA-like_dom_sf"/>
</dbReference>
<evidence type="ECO:0000259" key="3">
    <source>
        <dbReference type="PROSITE" id="PS50022"/>
    </source>
</evidence>
<feature type="domain" description="F5/8 type C" evidence="3">
    <location>
        <begin position="229"/>
        <end position="336"/>
    </location>
</feature>
<dbReference type="InterPro" id="IPR000757">
    <property type="entry name" value="Beta-glucanase-like"/>
</dbReference>
<name>A0ABT1P7R8_9GAMM</name>
<dbReference type="PROSITE" id="PS50022">
    <property type="entry name" value="FA58C_3"/>
    <property type="match status" value="1"/>
</dbReference>
<dbReference type="SUPFAM" id="SSF49785">
    <property type="entry name" value="Galactose-binding domain-like"/>
    <property type="match status" value="1"/>
</dbReference>
<dbReference type="Pfam" id="PF00722">
    <property type="entry name" value="Glyco_hydro_16"/>
    <property type="match status" value="2"/>
</dbReference>
<gene>
    <name evidence="5" type="ORF">HXX02_16435</name>
</gene>
<dbReference type="CDD" id="cd00413">
    <property type="entry name" value="Glyco_hydrolase_16"/>
    <property type="match status" value="1"/>
</dbReference>
<evidence type="ECO:0000313" key="6">
    <source>
        <dbReference type="Proteomes" id="UP001205566"/>
    </source>
</evidence>
<keyword evidence="6" id="KW-1185">Reference proteome</keyword>
<dbReference type="Proteomes" id="UP001205566">
    <property type="component" value="Unassembled WGS sequence"/>
</dbReference>
<dbReference type="EMBL" id="JACASI010000045">
    <property type="protein sequence ID" value="MCQ3831029.1"/>
    <property type="molecule type" value="Genomic_DNA"/>
</dbReference>
<protein>
    <submittedName>
        <fullName evidence="5">Family 16 glycosylhydrolase</fullName>
    </submittedName>
</protein>
<dbReference type="Gene3D" id="2.60.120.200">
    <property type="match status" value="2"/>
</dbReference>
<dbReference type="PANTHER" id="PTHR10963">
    <property type="entry name" value="GLYCOSYL HYDROLASE-RELATED"/>
    <property type="match status" value="1"/>
</dbReference>
<dbReference type="PANTHER" id="PTHR10963:SF55">
    <property type="entry name" value="GLYCOSIDE HYDROLASE FAMILY 16 PROTEIN"/>
    <property type="match status" value="1"/>
</dbReference>
<dbReference type="SUPFAM" id="SSF49899">
    <property type="entry name" value="Concanavalin A-like lectins/glucanases"/>
    <property type="match status" value="1"/>
</dbReference>
<reference evidence="5" key="1">
    <citation type="thesis" date="2020" institute="Technische Universitat Dresden" country="Dresden, Germany">
        <title>The Agarolytic System of Microbulbifer elongatus PORT2, Isolated from Batu Karas, Pangandaran West Java Indonesia.</title>
        <authorList>
            <person name="Anggraeni S.R."/>
        </authorList>
    </citation>
    <scope>NUCLEOTIDE SEQUENCE</scope>
    <source>
        <strain evidence="5">PORT2</strain>
    </source>
</reference>
<evidence type="ECO:0000313" key="5">
    <source>
        <dbReference type="EMBL" id="MCQ3831029.1"/>
    </source>
</evidence>
<keyword evidence="2" id="KW-0732">Signal</keyword>
<accession>A0ABT1P7R8</accession>
<comment type="caution">
    <text evidence="5">The sequence shown here is derived from an EMBL/GenBank/DDBJ whole genome shotgun (WGS) entry which is preliminary data.</text>
</comment>
<sequence length="426" mass="48845">MKNKLLPGVINLLMAPALSMASDVIPDDSQIDLTQWSLAWSDEFNYQNDQLDKNWISQNGPTEHPLVLGSRWRENAVVEDGVLHLINRKESRGGQDWTSGNVWTKRSFGYGYFEARYKYAGAYGTNNSFWLWPKHGTKEGEKACEVDINEGHYPNIINTNVHNWTDTYTLPDGVVQHEQDQLHHTLDGEPEQRVILDKPVITSKLRLVSTNPASIHIREFEIFESNENAGEYSDGSGAFNLAKADDVTISTSGNFYQLPSKKEFATDGRLDTRWVSNKHGEKWIQFDWDKSRTISALEFVNGWVQEFGASEGLSRNLISDYKIQSWKNGEWQTIAEYDAASVSNYADEYHTFGLAWDEDYFRFYQDGKLYYKMRNDVCFDETSMLFSLAVLDMDIAGPVSDAIDGTSMKVDWVRYYTPKQDVKNMK</sequence>
<dbReference type="InterPro" id="IPR000421">
    <property type="entry name" value="FA58C"/>
</dbReference>
<feature type="domain" description="GH16" evidence="4">
    <location>
        <begin position="18"/>
        <end position="244"/>
    </location>
</feature>
<comment type="similarity">
    <text evidence="1">Belongs to the glycosyl hydrolase 16 family.</text>
</comment>
<feature type="chain" id="PRO_5045759604" evidence="2">
    <location>
        <begin position="22"/>
        <end position="426"/>
    </location>
</feature>
<evidence type="ECO:0000256" key="1">
    <source>
        <dbReference type="ARBA" id="ARBA00006865"/>
    </source>
</evidence>
<evidence type="ECO:0000256" key="2">
    <source>
        <dbReference type="SAM" id="SignalP"/>
    </source>
</evidence>
<evidence type="ECO:0000259" key="4">
    <source>
        <dbReference type="PROSITE" id="PS51762"/>
    </source>
</evidence>
<dbReference type="InterPro" id="IPR008979">
    <property type="entry name" value="Galactose-bd-like_sf"/>
</dbReference>
<dbReference type="PROSITE" id="PS51762">
    <property type="entry name" value="GH16_2"/>
    <property type="match status" value="1"/>
</dbReference>
<dbReference type="RefSeq" id="WP_255875948.1">
    <property type="nucleotide sequence ID" value="NZ_JACASI010000045.1"/>
</dbReference>
<proteinExistence type="inferred from homology"/>
<feature type="signal peptide" evidence="2">
    <location>
        <begin position="1"/>
        <end position="21"/>
    </location>
</feature>
<dbReference type="InterPro" id="IPR050546">
    <property type="entry name" value="Glycosyl_Hydrlase_16"/>
</dbReference>
<organism evidence="5 6">
    <name type="scientific">Microbulbifer elongatus</name>
    <dbReference type="NCBI Taxonomy" id="86173"/>
    <lineage>
        <taxon>Bacteria</taxon>
        <taxon>Pseudomonadati</taxon>
        <taxon>Pseudomonadota</taxon>
        <taxon>Gammaproteobacteria</taxon>
        <taxon>Cellvibrionales</taxon>
        <taxon>Microbulbiferaceae</taxon>
        <taxon>Microbulbifer</taxon>
    </lineage>
</organism>